<dbReference type="PROSITE" id="PS50035">
    <property type="entry name" value="PLD"/>
    <property type="match status" value="2"/>
</dbReference>
<evidence type="ECO:0000256" key="4">
    <source>
        <dbReference type="ARBA" id="ARBA00022525"/>
    </source>
</evidence>
<evidence type="ECO:0000256" key="2">
    <source>
        <dbReference type="ARBA" id="ARBA00004613"/>
    </source>
</evidence>
<protein>
    <recommendedName>
        <fullName evidence="3">Phospholipase D</fullName>
    </recommendedName>
    <alternativeName>
        <fullName evidence="5">Choline phosphatase</fullName>
    </alternativeName>
</protein>
<dbReference type="Pfam" id="PF13091">
    <property type="entry name" value="PLDc_2"/>
    <property type="match status" value="2"/>
</dbReference>
<reference evidence="7" key="1">
    <citation type="journal article" date="2022" name="Toxins">
        <title>Genomic Analysis of Sphingopyxis sp. USTB-05 for Biodegrading Cyanobacterial Hepatotoxins.</title>
        <authorList>
            <person name="Liu C."/>
            <person name="Xu Q."/>
            <person name="Zhao Z."/>
            <person name="Zhang H."/>
            <person name="Liu X."/>
            <person name="Yin C."/>
            <person name="Liu Y."/>
            <person name="Yan H."/>
        </authorList>
    </citation>
    <scope>NUCLEOTIDE SEQUENCE</scope>
    <source>
        <strain evidence="7">NBD5</strain>
    </source>
</reference>
<dbReference type="EMBL" id="CP084930">
    <property type="protein sequence ID" value="USI74404.1"/>
    <property type="molecule type" value="Genomic_DNA"/>
</dbReference>
<proteinExistence type="predicted"/>
<sequence>MTMDGPRFAIDGTDLRLLAQAEAQRAALLALIAGARRTLRLLYYIYADDGTGIAVRDALIAAAARGVRVWLLVDGFGSADTADDFFAPLQAAGGRICRFLPRFGRRYLLRNHQKMAIADEAQALIGGFNIADAYFAGPEADGWRDFGAVVAGRPVRYLARYFDAVFGWAALPRAPIGRLRRIIRRYSQRRGRVRWVMGGPTRRLSPWARAVAHDIQHGRRLDLIAAYFAPNFGLLRRIGRLARRHGAVRIVTAARSDNATTIAAARHTYRRLLRRGARVFEYQPARLHTKLFVIDDIVYLGSANCDMRSLYLNCELMLRIEDGALAAHLRGYVDGEVAASREARLDLLRARAGWWTRLRWSFAYFLVAIVDFTVTRRLNLAAGSDAIAD</sequence>
<dbReference type="PANTHER" id="PTHR21248">
    <property type="entry name" value="CARDIOLIPIN SYNTHASE"/>
    <property type="match status" value="1"/>
</dbReference>
<accession>A0ABY4XC47</accession>
<feature type="domain" description="PLD phosphodiesterase" evidence="6">
    <location>
        <begin position="107"/>
        <end position="134"/>
    </location>
</feature>
<dbReference type="Gene3D" id="3.30.870.10">
    <property type="entry name" value="Endonuclease Chain A"/>
    <property type="match status" value="2"/>
</dbReference>
<dbReference type="InterPro" id="IPR025202">
    <property type="entry name" value="PLD-like_dom"/>
</dbReference>
<gene>
    <name evidence="7" type="ORF">LHA26_08125</name>
</gene>
<dbReference type="SUPFAM" id="SSF56024">
    <property type="entry name" value="Phospholipase D/nuclease"/>
    <property type="match status" value="2"/>
</dbReference>
<feature type="domain" description="PLD phosphodiesterase" evidence="6">
    <location>
        <begin position="283"/>
        <end position="309"/>
    </location>
</feature>
<dbReference type="PANTHER" id="PTHR21248:SF22">
    <property type="entry name" value="PHOSPHOLIPASE D"/>
    <property type="match status" value="1"/>
</dbReference>
<comment type="function">
    <text evidence="1">Could be a virulence factor.</text>
</comment>
<keyword evidence="4" id="KW-0964">Secreted</keyword>
<evidence type="ECO:0000256" key="1">
    <source>
        <dbReference type="ARBA" id="ARBA00003145"/>
    </source>
</evidence>
<evidence type="ECO:0000256" key="5">
    <source>
        <dbReference type="ARBA" id="ARBA00029594"/>
    </source>
</evidence>
<evidence type="ECO:0000256" key="3">
    <source>
        <dbReference type="ARBA" id="ARBA00018392"/>
    </source>
</evidence>
<dbReference type="Proteomes" id="UP001056937">
    <property type="component" value="Chromosome 1"/>
</dbReference>
<evidence type="ECO:0000259" key="6">
    <source>
        <dbReference type="PROSITE" id="PS50035"/>
    </source>
</evidence>
<comment type="subcellular location">
    <subcellularLocation>
        <location evidence="2">Secreted</location>
    </subcellularLocation>
</comment>
<evidence type="ECO:0000313" key="7">
    <source>
        <dbReference type="EMBL" id="USI74404.1"/>
    </source>
</evidence>
<dbReference type="CDD" id="cd09110">
    <property type="entry name" value="PLDc_CLS_1"/>
    <property type="match status" value="1"/>
</dbReference>
<dbReference type="RefSeq" id="WP_252168207.1">
    <property type="nucleotide sequence ID" value="NZ_CP084930.1"/>
</dbReference>
<name>A0ABY4XC47_9SPHN</name>
<keyword evidence="8" id="KW-1185">Reference proteome</keyword>
<dbReference type="SMART" id="SM00155">
    <property type="entry name" value="PLDc"/>
    <property type="match status" value="2"/>
</dbReference>
<evidence type="ECO:0000313" key="8">
    <source>
        <dbReference type="Proteomes" id="UP001056937"/>
    </source>
</evidence>
<dbReference type="InterPro" id="IPR001736">
    <property type="entry name" value="PLipase_D/transphosphatidylase"/>
</dbReference>
<organism evidence="7 8">
    <name type="scientific">Sphingomonas morindae</name>
    <dbReference type="NCBI Taxonomy" id="1541170"/>
    <lineage>
        <taxon>Bacteria</taxon>
        <taxon>Pseudomonadati</taxon>
        <taxon>Pseudomonadota</taxon>
        <taxon>Alphaproteobacteria</taxon>
        <taxon>Sphingomonadales</taxon>
        <taxon>Sphingomonadaceae</taxon>
        <taxon>Sphingomonas</taxon>
    </lineage>
</organism>